<evidence type="ECO:0000313" key="4">
    <source>
        <dbReference type="Proteomes" id="UP000823603"/>
    </source>
</evidence>
<feature type="domain" description="AAA" evidence="1">
    <location>
        <begin position="34"/>
        <end position="168"/>
    </location>
</feature>
<name>A0A9D9IDN2_9BACT</name>
<dbReference type="GO" id="GO:0005524">
    <property type="term" value="F:ATP binding"/>
    <property type="evidence" value="ECO:0007669"/>
    <property type="project" value="UniProtKB-KW"/>
</dbReference>
<feature type="domain" description="DUF4143" evidence="2">
    <location>
        <begin position="225"/>
        <end position="376"/>
    </location>
</feature>
<gene>
    <name evidence="3" type="ORF">IAB82_02805</name>
</gene>
<evidence type="ECO:0000313" key="3">
    <source>
        <dbReference type="EMBL" id="MBO8470708.1"/>
    </source>
</evidence>
<dbReference type="EMBL" id="JADIMB010000042">
    <property type="protein sequence ID" value="MBO8470708.1"/>
    <property type="molecule type" value="Genomic_DNA"/>
</dbReference>
<dbReference type="InterPro" id="IPR041682">
    <property type="entry name" value="AAA_14"/>
</dbReference>
<protein>
    <submittedName>
        <fullName evidence="3">ATP-binding protein</fullName>
    </submittedName>
</protein>
<comment type="caution">
    <text evidence="3">The sequence shown here is derived from an EMBL/GenBank/DDBJ whole genome shotgun (WGS) entry which is preliminary data.</text>
</comment>
<dbReference type="InterPro" id="IPR027417">
    <property type="entry name" value="P-loop_NTPase"/>
</dbReference>
<proteinExistence type="predicted"/>
<reference evidence="3" key="1">
    <citation type="submission" date="2020-10" db="EMBL/GenBank/DDBJ databases">
        <authorList>
            <person name="Gilroy R."/>
        </authorList>
    </citation>
    <scope>NUCLEOTIDE SEQUENCE</scope>
    <source>
        <strain evidence="3">B2-22910</strain>
    </source>
</reference>
<sequence length="437" mass="50586">MRKEVIKSLIAMRQDEIPFEVVDRDVKLPTRRGKIITVPGVRRCGKSTMMEIAINDLVMDGVPKQNILWLGFDDERLVRMTSDELDEVIVSYMEMYPDIPLREVHMFFDEIQLIENWEYFVLRVYKRYCKNIYVCGSNATMLSTELASALRGYPLEYKIYPLSFNEFCRFRGIGTGAILEQDRARLKTVFDEYVGSGAFPEAVLAASGTERLQLLQGYFNTMILRDLSEHYHIQNTGVLRYFVKRIMANLTKPTSVNSIYNDIKSQGYRISKDDLYLWADYVCDIFLFIRIPKYDRSLVRERRSSDKYYCIDNGLREAVLMPQSDDNGKNLENAVLLHLVRSLLPSEKISYYQDGAECDFVIQREDKVIQLIQVTWSMYDNETRSREIRGLLAASSAIGCDNLLIVTMDEETVIKQSGKDIHVVPAWKWALGKCLSV</sequence>
<evidence type="ECO:0000259" key="1">
    <source>
        <dbReference type="Pfam" id="PF13173"/>
    </source>
</evidence>
<accession>A0A9D9IDN2</accession>
<dbReference type="PANTHER" id="PTHR33295:SF8">
    <property type="entry name" value="AAA+ ATPASE DOMAIN-CONTAINING PROTEIN"/>
    <property type="match status" value="1"/>
</dbReference>
<evidence type="ECO:0000259" key="2">
    <source>
        <dbReference type="Pfam" id="PF13635"/>
    </source>
</evidence>
<dbReference type="SUPFAM" id="SSF52540">
    <property type="entry name" value="P-loop containing nucleoside triphosphate hydrolases"/>
    <property type="match status" value="1"/>
</dbReference>
<dbReference type="PANTHER" id="PTHR33295">
    <property type="entry name" value="ATPASE"/>
    <property type="match status" value="1"/>
</dbReference>
<keyword evidence="3" id="KW-0547">Nucleotide-binding</keyword>
<dbReference type="Pfam" id="PF13635">
    <property type="entry name" value="DUF4143"/>
    <property type="match status" value="1"/>
</dbReference>
<organism evidence="3 4">
    <name type="scientific">Candidatus Cryptobacteroides faecavium</name>
    <dbReference type="NCBI Taxonomy" id="2840762"/>
    <lineage>
        <taxon>Bacteria</taxon>
        <taxon>Pseudomonadati</taxon>
        <taxon>Bacteroidota</taxon>
        <taxon>Bacteroidia</taxon>
        <taxon>Bacteroidales</taxon>
        <taxon>Candidatus Cryptobacteroides</taxon>
    </lineage>
</organism>
<keyword evidence="3" id="KW-0067">ATP-binding</keyword>
<reference evidence="3" key="2">
    <citation type="journal article" date="2021" name="PeerJ">
        <title>Extensive microbial diversity within the chicken gut microbiome revealed by metagenomics and culture.</title>
        <authorList>
            <person name="Gilroy R."/>
            <person name="Ravi A."/>
            <person name="Getino M."/>
            <person name="Pursley I."/>
            <person name="Horton D.L."/>
            <person name="Alikhan N.F."/>
            <person name="Baker D."/>
            <person name="Gharbi K."/>
            <person name="Hall N."/>
            <person name="Watson M."/>
            <person name="Adriaenssens E.M."/>
            <person name="Foster-Nyarko E."/>
            <person name="Jarju S."/>
            <person name="Secka A."/>
            <person name="Antonio M."/>
            <person name="Oren A."/>
            <person name="Chaudhuri R.R."/>
            <person name="La Ragione R."/>
            <person name="Hildebrand F."/>
            <person name="Pallen M.J."/>
        </authorList>
    </citation>
    <scope>NUCLEOTIDE SEQUENCE</scope>
    <source>
        <strain evidence="3">B2-22910</strain>
    </source>
</reference>
<dbReference type="Proteomes" id="UP000823603">
    <property type="component" value="Unassembled WGS sequence"/>
</dbReference>
<dbReference type="Pfam" id="PF13173">
    <property type="entry name" value="AAA_14"/>
    <property type="match status" value="1"/>
</dbReference>
<dbReference type="AlphaFoldDB" id="A0A9D9IDN2"/>
<dbReference type="InterPro" id="IPR025420">
    <property type="entry name" value="DUF4143"/>
</dbReference>